<comment type="caution">
    <text evidence="2">The sequence shown here is derived from an EMBL/GenBank/DDBJ whole genome shotgun (WGS) entry which is preliminary data.</text>
</comment>
<evidence type="ECO:0000256" key="1">
    <source>
        <dbReference type="SAM" id="MobiDB-lite"/>
    </source>
</evidence>
<dbReference type="Proteomes" id="UP000287651">
    <property type="component" value="Unassembled WGS sequence"/>
</dbReference>
<proteinExistence type="predicted"/>
<protein>
    <submittedName>
        <fullName evidence="2">Uncharacterized protein</fullName>
    </submittedName>
</protein>
<evidence type="ECO:0000313" key="3">
    <source>
        <dbReference type="Proteomes" id="UP000287651"/>
    </source>
</evidence>
<reference evidence="2 3" key="1">
    <citation type="journal article" date="2014" name="Agronomy (Basel)">
        <title>A Draft Genome Sequence for Ensete ventricosum, the Drought-Tolerant Tree Against Hunger.</title>
        <authorList>
            <person name="Harrison J."/>
            <person name="Moore K.A."/>
            <person name="Paszkiewicz K."/>
            <person name="Jones T."/>
            <person name="Grant M."/>
            <person name="Ambacheew D."/>
            <person name="Muzemil S."/>
            <person name="Studholme D.J."/>
        </authorList>
    </citation>
    <scope>NUCLEOTIDE SEQUENCE [LARGE SCALE GENOMIC DNA]</scope>
</reference>
<sequence>MAAISFARIQEEQLNHEVQRTRVAPRLAMPRPTAPSTAIQAPAPKKLTRDELRERSAKELCWHHDELWSREHHCKKGQLLVIELAEDEDNKISEEALEPKEEAMKEESQPANYAVHALAGYSNPQMMKVGGLLK</sequence>
<dbReference type="EMBL" id="AMZH03006698">
    <property type="protein sequence ID" value="RRT63162.1"/>
    <property type="molecule type" value="Genomic_DNA"/>
</dbReference>
<gene>
    <name evidence="2" type="ORF">B296_00029329</name>
</gene>
<feature type="region of interest" description="Disordered" evidence="1">
    <location>
        <begin position="27"/>
        <end position="47"/>
    </location>
</feature>
<evidence type="ECO:0000313" key="2">
    <source>
        <dbReference type="EMBL" id="RRT63162.1"/>
    </source>
</evidence>
<name>A0A426ZGQ2_ENSVE</name>
<organism evidence="2 3">
    <name type="scientific">Ensete ventricosum</name>
    <name type="common">Abyssinian banana</name>
    <name type="synonym">Musa ensete</name>
    <dbReference type="NCBI Taxonomy" id="4639"/>
    <lineage>
        <taxon>Eukaryota</taxon>
        <taxon>Viridiplantae</taxon>
        <taxon>Streptophyta</taxon>
        <taxon>Embryophyta</taxon>
        <taxon>Tracheophyta</taxon>
        <taxon>Spermatophyta</taxon>
        <taxon>Magnoliopsida</taxon>
        <taxon>Liliopsida</taxon>
        <taxon>Zingiberales</taxon>
        <taxon>Musaceae</taxon>
        <taxon>Ensete</taxon>
    </lineage>
</organism>
<accession>A0A426ZGQ2</accession>
<dbReference type="AlphaFoldDB" id="A0A426ZGQ2"/>